<keyword evidence="2" id="KW-0560">Oxidoreductase</keyword>
<dbReference type="InterPro" id="IPR011032">
    <property type="entry name" value="GroES-like_sf"/>
</dbReference>
<dbReference type="GO" id="GO:0035925">
    <property type="term" value="F:mRNA 3'-UTR AU-rich region binding"/>
    <property type="evidence" value="ECO:0007669"/>
    <property type="project" value="TreeGrafter"/>
</dbReference>
<dbReference type="PANTHER" id="PTHR48106">
    <property type="entry name" value="QUINONE OXIDOREDUCTASE PIG3-RELATED"/>
    <property type="match status" value="1"/>
</dbReference>
<dbReference type="AlphaFoldDB" id="A0A369W9P7"/>
<gene>
    <name evidence="4" type="ORF">DVH29_03900</name>
</gene>
<dbReference type="FunFam" id="3.40.50.720:FF:000053">
    <property type="entry name" value="Quinone oxidoreductase 1"/>
    <property type="match status" value="1"/>
</dbReference>
<dbReference type="EMBL" id="QQNH01000003">
    <property type="protein sequence ID" value="RDE10080.1"/>
    <property type="molecule type" value="Genomic_DNA"/>
</dbReference>
<dbReference type="RefSeq" id="WP_114644845.1">
    <property type="nucleotide sequence ID" value="NZ_QQNH01000003.1"/>
</dbReference>
<dbReference type="PANTHER" id="PTHR48106:SF13">
    <property type="entry name" value="QUINONE OXIDOREDUCTASE-RELATED"/>
    <property type="match status" value="1"/>
</dbReference>
<dbReference type="Proteomes" id="UP000253759">
    <property type="component" value="Unassembled WGS sequence"/>
</dbReference>
<dbReference type="InterPro" id="IPR013154">
    <property type="entry name" value="ADH-like_N"/>
</dbReference>
<dbReference type="InterPro" id="IPR020843">
    <property type="entry name" value="ER"/>
</dbReference>
<dbReference type="SUPFAM" id="SSF51735">
    <property type="entry name" value="NAD(P)-binding Rossmann-fold domains"/>
    <property type="match status" value="1"/>
</dbReference>
<accession>A0A369W9P7</accession>
<dbReference type="Pfam" id="PF08240">
    <property type="entry name" value="ADH_N"/>
    <property type="match status" value="1"/>
</dbReference>
<dbReference type="Gene3D" id="3.40.50.720">
    <property type="entry name" value="NAD(P)-binding Rossmann-like Domain"/>
    <property type="match status" value="1"/>
</dbReference>
<dbReference type="Pfam" id="PF00107">
    <property type="entry name" value="ADH_zinc_N"/>
    <property type="match status" value="1"/>
</dbReference>
<feature type="domain" description="Enoyl reductase (ER)" evidence="3">
    <location>
        <begin position="10"/>
        <end position="320"/>
    </location>
</feature>
<dbReference type="GO" id="GO:0005829">
    <property type="term" value="C:cytosol"/>
    <property type="evidence" value="ECO:0007669"/>
    <property type="project" value="TreeGrafter"/>
</dbReference>
<dbReference type="PROSITE" id="PS01162">
    <property type="entry name" value="QOR_ZETA_CRYSTAL"/>
    <property type="match status" value="1"/>
</dbReference>
<dbReference type="InterPro" id="IPR036291">
    <property type="entry name" value="NAD(P)-bd_dom_sf"/>
</dbReference>
<dbReference type="Gene3D" id="3.90.180.10">
    <property type="entry name" value="Medium-chain alcohol dehydrogenases, catalytic domain"/>
    <property type="match status" value="1"/>
</dbReference>
<dbReference type="CDD" id="cd05286">
    <property type="entry name" value="QOR2"/>
    <property type="match status" value="1"/>
</dbReference>
<comment type="caution">
    <text evidence="4">The sequence shown here is derived from an EMBL/GenBank/DDBJ whole genome shotgun (WGS) entry which is preliminary data.</text>
</comment>
<evidence type="ECO:0000259" key="3">
    <source>
        <dbReference type="SMART" id="SM00829"/>
    </source>
</evidence>
<protein>
    <submittedName>
        <fullName evidence="4">Quinone oxidoreductase</fullName>
    </submittedName>
</protein>
<reference evidence="5" key="1">
    <citation type="submission" date="2018-07" db="EMBL/GenBank/DDBJ databases">
        <authorList>
            <person name="Liu B.-T."/>
            <person name="Du Z."/>
        </authorList>
    </citation>
    <scope>NUCLEOTIDE SEQUENCE [LARGE SCALE GENOMIC DNA]</scope>
    <source>
        <strain evidence="5">XYN52</strain>
    </source>
</reference>
<dbReference type="GO" id="GO:0003960">
    <property type="term" value="F:quinone reductase (NADPH) activity"/>
    <property type="evidence" value="ECO:0007669"/>
    <property type="project" value="InterPro"/>
</dbReference>
<dbReference type="SMART" id="SM00829">
    <property type="entry name" value="PKS_ER"/>
    <property type="match status" value="1"/>
</dbReference>
<dbReference type="SUPFAM" id="SSF50129">
    <property type="entry name" value="GroES-like"/>
    <property type="match status" value="1"/>
</dbReference>
<dbReference type="InterPro" id="IPR047618">
    <property type="entry name" value="QOR-like"/>
</dbReference>
<proteinExistence type="predicted"/>
<evidence type="ECO:0000256" key="1">
    <source>
        <dbReference type="ARBA" id="ARBA00022857"/>
    </source>
</evidence>
<dbReference type="InterPro" id="IPR013149">
    <property type="entry name" value="ADH-like_C"/>
</dbReference>
<name>A0A369W9P7_9HYPH</name>
<organism evidence="4 5">
    <name type="scientific">Pelagibacterium lacus</name>
    <dbReference type="NCBI Taxonomy" id="2282655"/>
    <lineage>
        <taxon>Bacteria</taxon>
        <taxon>Pseudomonadati</taxon>
        <taxon>Pseudomonadota</taxon>
        <taxon>Alphaproteobacteria</taxon>
        <taxon>Hyphomicrobiales</taxon>
        <taxon>Devosiaceae</taxon>
        <taxon>Pelagibacterium</taxon>
    </lineage>
</organism>
<sequence length="322" mass="33781">MRRAIYRSHGGPDVIEIEELALPVPGPGQALVRVAAAGVNFFDTQARSGLYARPLPAVLGTEGAGTVEAVGPDVTEVAPGDRVVWILAPGSYASHVVVPIARIALLPDFIDFGAAAATFYQALTAHYLGCSTYPLKEGDVALVHSGAGGVGMLLTQIAKIRGATVISTVSSPSKVDAARDAGADHVIVYTGEDFAARASDLTGGRGVDVVYDAVGLETYEKSMEALRPRGMLVLYGEASGVVPPFDVRKLLAAGSIYVTRTGLDSYITNRAELLERADEVFAWMKDGGLRQTIGARYSLDETAKAHTALESRASIGKILLAP</sequence>
<keyword evidence="5" id="KW-1185">Reference proteome</keyword>
<evidence type="ECO:0000313" key="5">
    <source>
        <dbReference type="Proteomes" id="UP000253759"/>
    </source>
</evidence>
<dbReference type="GO" id="GO:0070402">
    <property type="term" value="F:NADPH binding"/>
    <property type="evidence" value="ECO:0007669"/>
    <property type="project" value="TreeGrafter"/>
</dbReference>
<dbReference type="OrthoDB" id="9788224at2"/>
<dbReference type="InterPro" id="IPR002364">
    <property type="entry name" value="Quin_OxRdtase/zeta-crystal_CS"/>
</dbReference>
<keyword evidence="1" id="KW-0521">NADP</keyword>
<dbReference type="GO" id="GO:0008270">
    <property type="term" value="F:zinc ion binding"/>
    <property type="evidence" value="ECO:0007669"/>
    <property type="project" value="InterPro"/>
</dbReference>
<evidence type="ECO:0000256" key="2">
    <source>
        <dbReference type="ARBA" id="ARBA00023002"/>
    </source>
</evidence>
<evidence type="ECO:0000313" key="4">
    <source>
        <dbReference type="EMBL" id="RDE10080.1"/>
    </source>
</evidence>